<dbReference type="InterPro" id="IPR029058">
    <property type="entry name" value="AB_hydrolase_fold"/>
</dbReference>
<reference evidence="4" key="1">
    <citation type="submission" date="2010-08" db="EMBL/GenBank/DDBJ databases">
        <authorList>
            <consortium name="Caenorhabditis japonica Sequencing Consortium"/>
            <person name="Wilson R.K."/>
        </authorList>
    </citation>
    <scope>NUCLEOTIDE SEQUENCE [LARGE SCALE GENOMIC DNA]</scope>
    <source>
        <strain evidence="4">DF5081</strain>
    </source>
</reference>
<feature type="domain" description="Fungal lipase-type" evidence="2">
    <location>
        <begin position="128"/>
        <end position="264"/>
    </location>
</feature>
<dbReference type="Pfam" id="PF01764">
    <property type="entry name" value="Lipase_3"/>
    <property type="match status" value="1"/>
</dbReference>
<accession>A0A8R1EUC8</accession>
<reference evidence="3" key="2">
    <citation type="submission" date="2022-06" db="UniProtKB">
        <authorList>
            <consortium name="EnsemblMetazoa"/>
        </authorList>
    </citation>
    <scope>IDENTIFICATION</scope>
    <source>
        <strain evidence="3">DF5081</strain>
    </source>
</reference>
<keyword evidence="4" id="KW-1185">Reference proteome</keyword>
<evidence type="ECO:0000313" key="3">
    <source>
        <dbReference type="EnsemblMetazoa" id="CJA42342.1"/>
    </source>
</evidence>
<feature type="signal peptide" evidence="1">
    <location>
        <begin position="1"/>
        <end position="17"/>
    </location>
</feature>
<protein>
    <submittedName>
        <fullName evidence="3">Lipase_3 domain-containing protein</fullName>
    </submittedName>
</protein>
<dbReference type="Gene3D" id="3.40.50.1820">
    <property type="entry name" value="alpha/beta hydrolase"/>
    <property type="match status" value="1"/>
</dbReference>
<dbReference type="Proteomes" id="UP000005237">
    <property type="component" value="Unassembled WGS sequence"/>
</dbReference>
<dbReference type="EnsemblMetazoa" id="CJA42342.1">
    <property type="protein sequence ID" value="CJA42342.1"/>
    <property type="gene ID" value="WBGene00218190"/>
</dbReference>
<dbReference type="PANTHER" id="PTHR45908:SF22">
    <property type="entry name" value="FUNGAL LIPASE-LIKE DOMAIN-CONTAINING PROTEIN"/>
    <property type="match status" value="1"/>
</dbReference>
<evidence type="ECO:0000256" key="1">
    <source>
        <dbReference type="SAM" id="SignalP"/>
    </source>
</evidence>
<evidence type="ECO:0000313" key="4">
    <source>
        <dbReference type="Proteomes" id="UP000005237"/>
    </source>
</evidence>
<dbReference type="SUPFAM" id="SSF53474">
    <property type="entry name" value="alpha/beta-Hydrolases"/>
    <property type="match status" value="1"/>
</dbReference>
<feature type="chain" id="PRO_5035881753" evidence="1">
    <location>
        <begin position="18"/>
        <end position="339"/>
    </location>
</feature>
<evidence type="ECO:0000259" key="2">
    <source>
        <dbReference type="Pfam" id="PF01764"/>
    </source>
</evidence>
<sequence>MKLIFLLISAFLGLATTDKCSDCLADGKHWCVTVNACGFTPCITTITKPLNCPELPDKAHAYDDGFIRDKVLITHSAAYNMDPQKCFDSKMPTMKVSKTVNVNCDRYGPKAMCFGFTAVDTVQKVIALTFRGTEGNVQLTEEILDFFHGKKPFFDAGNVFEYFYDAFLFQWNGGLQQDIRKLKYQYPSYELWVTGHSMGGAIASIAASYIVKSALYTADSIKLVTLGQPRTGDYDFAAWHDRTFPYSFRIVHHRDIAAHIPPQDGPDELFHHRTEVWQFYTAHMRVSRYNNNMTLGEPYHLCAEADGLYCSARQLDVSAEDHVWYFGRNFVEWGQAGCP</sequence>
<proteinExistence type="predicted"/>
<dbReference type="GO" id="GO:0006629">
    <property type="term" value="P:lipid metabolic process"/>
    <property type="evidence" value="ECO:0007669"/>
    <property type="project" value="InterPro"/>
</dbReference>
<dbReference type="AlphaFoldDB" id="A0A8R1EUC8"/>
<name>A0A8R1EUC8_CAEJA</name>
<keyword evidence="1" id="KW-0732">Signal</keyword>
<dbReference type="InterPro" id="IPR002921">
    <property type="entry name" value="Fungal_lipase-type"/>
</dbReference>
<organism evidence="3 4">
    <name type="scientific">Caenorhabditis japonica</name>
    <dbReference type="NCBI Taxonomy" id="281687"/>
    <lineage>
        <taxon>Eukaryota</taxon>
        <taxon>Metazoa</taxon>
        <taxon>Ecdysozoa</taxon>
        <taxon>Nematoda</taxon>
        <taxon>Chromadorea</taxon>
        <taxon>Rhabditida</taxon>
        <taxon>Rhabditina</taxon>
        <taxon>Rhabditomorpha</taxon>
        <taxon>Rhabditoidea</taxon>
        <taxon>Rhabditidae</taxon>
        <taxon>Peloderinae</taxon>
        <taxon>Caenorhabditis</taxon>
    </lineage>
</organism>
<dbReference type="PANTHER" id="PTHR45908">
    <property type="entry name" value="PROTEIN CBG11750-RELATED"/>
    <property type="match status" value="1"/>
</dbReference>
<dbReference type="CDD" id="cd00519">
    <property type="entry name" value="Lipase_3"/>
    <property type="match status" value="1"/>
</dbReference>